<dbReference type="Pfam" id="PF16166">
    <property type="entry name" value="TIC20"/>
    <property type="match status" value="1"/>
</dbReference>
<gene>
    <name evidence="8" type="ORF">CYMTET_14022</name>
</gene>
<keyword evidence="7" id="KW-0150">Chloroplast</keyword>
<keyword evidence="3 7" id="KW-0812">Transmembrane</keyword>
<evidence type="ECO:0000256" key="5">
    <source>
        <dbReference type="ARBA" id="ARBA00022989"/>
    </source>
</evidence>
<dbReference type="PANTHER" id="PTHR33510">
    <property type="entry name" value="PROTEIN TIC 20-II, CHLOROPLASTIC"/>
    <property type="match status" value="1"/>
</dbReference>
<dbReference type="InterPro" id="IPR005691">
    <property type="entry name" value="Tic20"/>
</dbReference>
<evidence type="ECO:0000313" key="8">
    <source>
        <dbReference type="EMBL" id="KAK3278012.1"/>
    </source>
</evidence>
<comment type="subcellular location">
    <subcellularLocation>
        <location evidence="1">Plastid</location>
        <location evidence="1">Chloroplast inner membrane</location>
        <topology evidence="1">Multi-pass membrane protein</topology>
    </subcellularLocation>
    <subcellularLocation>
        <location evidence="7">Plastid</location>
        <location evidence="7">Chloroplast membrane</location>
        <topology evidence="7">Multi-pass membrane protein</topology>
    </subcellularLocation>
</comment>
<protein>
    <recommendedName>
        <fullName evidence="7">Protein TIC 20</fullName>
    </recommendedName>
</protein>
<name>A0AAE0LAM4_9CHLO</name>
<dbReference type="AlphaFoldDB" id="A0AAE0LAM4"/>
<dbReference type="GO" id="GO:0009706">
    <property type="term" value="C:chloroplast inner membrane"/>
    <property type="evidence" value="ECO:0007669"/>
    <property type="project" value="UniProtKB-SubCell"/>
</dbReference>
<evidence type="ECO:0000256" key="7">
    <source>
        <dbReference type="RuleBase" id="RU367003"/>
    </source>
</evidence>
<accession>A0AAE0LAM4</accession>
<evidence type="ECO:0000256" key="3">
    <source>
        <dbReference type="ARBA" id="ARBA00022692"/>
    </source>
</evidence>
<evidence type="ECO:0000256" key="4">
    <source>
        <dbReference type="ARBA" id="ARBA00022780"/>
    </source>
</evidence>
<comment type="caution">
    <text evidence="7">Lacks conserved residue(s) required for the propagation of feature annotation.</text>
</comment>
<proteinExistence type="inferred from homology"/>
<reference evidence="8 9" key="1">
    <citation type="journal article" date="2015" name="Genome Biol. Evol.">
        <title>Comparative Genomics of a Bacterivorous Green Alga Reveals Evolutionary Causalities and Consequences of Phago-Mixotrophic Mode of Nutrition.</title>
        <authorList>
            <person name="Burns J.A."/>
            <person name="Paasch A."/>
            <person name="Narechania A."/>
            <person name="Kim E."/>
        </authorList>
    </citation>
    <scope>NUCLEOTIDE SEQUENCE [LARGE SCALE GENOMIC DNA]</scope>
    <source>
        <strain evidence="8 9">PLY_AMNH</strain>
    </source>
</reference>
<comment type="caution">
    <text evidence="8">The sequence shown here is derived from an EMBL/GenBank/DDBJ whole genome shotgun (WGS) entry which is preliminary data.</text>
</comment>
<keyword evidence="6 7" id="KW-0472">Membrane</keyword>
<evidence type="ECO:0000256" key="1">
    <source>
        <dbReference type="ARBA" id="ARBA00004478"/>
    </source>
</evidence>
<comment type="similarity">
    <text evidence="2 7">Belongs to the Tic20 family.</text>
</comment>
<feature type="transmembrane region" description="Helical" evidence="7">
    <location>
        <begin position="52"/>
        <end position="71"/>
    </location>
</feature>
<feature type="transmembrane region" description="Helical" evidence="7">
    <location>
        <begin position="83"/>
        <end position="104"/>
    </location>
</feature>
<organism evidence="8 9">
    <name type="scientific">Cymbomonas tetramitiformis</name>
    <dbReference type="NCBI Taxonomy" id="36881"/>
    <lineage>
        <taxon>Eukaryota</taxon>
        <taxon>Viridiplantae</taxon>
        <taxon>Chlorophyta</taxon>
        <taxon>Pyramimonadophyceae</taxon>
        <taxon>Pyramimonadales</taxon>
        <taxon>Pyramimonadaceae</taxon>
        <taxon>Cymbomonas</taxon>
    </lineage>
</organism>
<keyword evidence="5 7" id="KW-1133">Transmembrane helix</keyword>
<evidence type="ECO:0000313" key="9">
    <source>
        <dbReference type="Proteomes" id="UP001190700"/>
    </source>
</evidence>
<feature type="transmembrane region" description="Helical" evidence="7">
    <location>
        <begin position="110"/>
        <end position="137"/>
    </location>
</feature>
<keyword evidence="9" id="KW-1185">Reference proteome</keyword>
<comment type="function">
    <text evidence="7">Involved in protein precursor import into chloroplasts.</text>
</comment>
<sequence>MEEKPNALWRVLSCLPYLVPLMSGLAFGSELYERFPLFNILILVFGPLLQAYYGNPVTPFIVFFALFLIVVRSTKLPHFTRFNALQSILLDICAMLGGLIIQYLPFEIQYSWMGSLCNMLVFITSTGAVFYSVFFALQGKYPDIPTISEAVYAQVQR</sequence>
<dbReference type="EMBL" id="LGRX02005683">
    <property type="protein sequence ID" value="KAK3278012.1"/>
    <property type="molecule type" value="Genomic_DNA"/>
</dbReference>
<evidence type="ECO:0000256" key="2">
    <source>
        <dbReference type="ARBA" id="ARBA00009596"/>
    </source>
</evidence>
<evidence type="ECO:0000256" key="6">
    <source>
        <dbReference type="ARBA" id="ARBA00023136"/>
    </source>
</evidence>
<dbReference type="Proteomes" id="UP001190700">
    <property type="component" value="Unassembled WGS sequence"/>
</dbReference>
<dbReference type="PANTHER" id="PTHR33510:SF9">
    <property type="entry name" value="HIT-TYPE ZINC FINGER FAMILY PROTEIN-RELATED"/>
    <property type="match status" value="1"/>
</dbReference>
<keyword evidence="4" id="KW-1001">Plastid inner membrane</keyword>
<keyword evidence="7" id="KW-0934">Plastid</keyword>